<organism evidence="8 9">
    <name type="scientific">OM182 bacterium</name>
    <dbReference type="NCBI Taxonomy" id="2510334"/>
    <lineage>
        <taxon>Bacteria</taxon>
        <taxon>Pseudomonadati</taxon>
        <taxon>Pseudomonadota</taxon>
        <taxon>Gammaproteobacteria</taxon>
        <taxon>OMG group</taxon>
        <taxon>OM182 clade</taxon>
    </lineage>
</organism>
<evidence type="ECO:0000256" key="5">
    <source>
        <dbReference type="ARBA" id="ARBA00023136"/>
    </source>
</evidence>
<dbReference type="PANTHER" id="PTHR11819">
    <property type="entry name" value="SOLUTE CARRIER FAMILY 5"/>
    <property type="match status" value="1"/>
</dbReference>
<dbReference type="InterPro" id="IPR038377">
    <property type="entry name" value="Na/Glc_symporter_sf"/>
</dbReference>
<comment type="subcellular location">
    <subcellularLocation>
        <location evidence="1">Membrane</location>
        <topology evidence="1">Multi-pass membrane protein</topology>
    </subcellularLocation>
</comment>
<evidence type="ECO:0000313" key="8">
    <source>
        <dbReference type="EMBL" id="RZO77374.1"/>
    </source>
</evidence>
<evidence type="ECO:0000256" key="6">
    <source>
        <dbReference type="RuleBase" id="RU362091"/>
    </source>
</evidence>
<dbReference type="AlphaFoldDB" id="A0A520S4K4"/>
<dbReference type="GO" id="GO:0005412">
    <property type="term" value="F:D-glucose:sodium symporter activity"/>
    <property type="evidence" value="ECO:0007669"/>
    <property type="project" value="TreeGrafter"/>
</dbReference>
<evidence type="ECO:0000256" key="7">
    <source>
        <dbReference type="SAM" id="Phobius"/>
    </source>
</evidence>
<dbReference type="InterPro" id="IPR001734">
    <property type="entry name" value="Na/solute_symporter"/>
</dbReference>
<comment type="similarity">
    <text evidence="2 6">Belongs to the sodium:solute symporter (SSF) (TC 2.A.21) family.</text>
</comment>
<protein>
    <recommendedName>
        <fullName evidence="10">Solute:sodium symporter family transporter</fullName>
    </recommendedName>
</protein>
<dbReference type="PROSITE" id="PS50283">
    <property type="entry name" value="NA_SOLUT_SYMP_3"/>
    <property type="match status" value="1"/>
</dbReference>
<feature type="transmembrane region" description="Helical" evidence="7">
    <location>
        <begin position="21"/>
        <end position="41"/>
    </location>
</feature>
<dbReference type="Proteomes" id="UP000320404">
    <property type="component" value="Unassembled WGS sequence"/>
</dbReference>
<feature type="transmembrane region" description="Helical" evidence="7">
    <location>
        <begin position="110"/>
        <end position="130"/>
    </location>
</feature>
<evidence type="ECO:0000256" key="1">
    <source>
        <dbReference type="ARBA" id="ARBA00004141"/>
    </source>
</evidence>
<evidence type="ECO:0000256" key="3">
    <source>
        <dbReference type="ARBA" id="ARBA00022692"/>
    </source>
</evidence>
<evidence type="ECO:0000256" key="2">
    <source>
        <dbReference type="ARBA" id="ARBA00006434"/>
    </source>
</evidence>
<name>A0A520S4K4_9GAMM</name>
<gene>
    <name evidence="8" type="ORF">EVA69_01965</name>
</gene>
<evidence type="ECO:0000256" key="4">
    <source>
        <dbReference type="ARBA" id="ARBA00022989"/>
    </source>
</evidence>
<reference evidence="8 9" key="1">
    <citation type="submission" date="2019-02" db="EMBL/GenBank/DDBJ databases">
        <title>Prokaryotic population dynamics and viral predation in marine succession experiment using metagenomics: the confinement effect.</title>
        <authorList>
            <person name="Haro-Moreno J.M."/>
            <person name="Rodriguez-Valera F."/>
            <person name="Lopez-Perez M."/>
        </authorList>
    </citation>
    <scope>NUCLEOTIDE SEQUENCE [LARGE SCALE GENOMIC DNA]</scope>
    <source>
        <strain evidence="8">MED-G158</strain>
    </source>
</reference>
<keyword evidence="4 7" id="KW-1133">Transmembrane helix</keyword>
<dbReference type="EMBL" id="SHAH01000016">
    <property type="protein sequence ID" value="RZO77374.1"/>
    <property type="molecule type" value="Genomic_DNA"/>
</dbReference>
<dbReference type="PANTHER" id="PTHR11819:SF195">
    <property type="entry name" value="SODIUM_GLUCOSE COTRANSPORTER 4"/>
    <property type="match status" value="1"/>
</dbReference>
<dbReference type="GO" id="GO:0005886">
    <property type="term" value="C:plasma membrane"/>
    <property type="evidence" value="ECO:0007669"/>
    <property type="project" value="TreeGrafter"/>
</dbReference>
<comment type="caution">
    <text evidence="8">The sequence shown here is derived from an EMBL/GenBank/DDBJ whole genome shotgun (WGS) entry which is preliminary data.</text>
</comment>
<dbReference type="Pfam" id="PF00474">
    <property type="entry name" value="SSF"/>
    <property type="match status" value="1"/>
</dbReference>
<evidence type="ECO:0008006" key="10">
    <source>
        <dbReference type="Google" id="ProtNLM"/>
    </source>
</evidence>
<proteinExistence type="inferred from homology"/>
<keyword evidence="3 7" id="KW-0812">Transmembrane</keyword>
<keyword evidence="5 7" id="KW-0472">Membrane</keyword>
<sequence length="135" mass="13986">MSASSLAEGQKGVLTTGLLKLFGPLFLVLPGLIAFAMFPDLGAANADQAYGQLVNAVLPTALSGFFAAAMLGAILSSYNSALNSTCTLFSLGLFRGMIRQDATDREAVASGKMFGWIIAVFSMGAAPLLMGQETK</sequence>
<evidence type="ECO:0000313" key="9">
    <source>
        <dbReference type="Proteomes" id="UP000320404"/>
    </source>
</evidence>
<accession>A0A520S4K4</accession>
<feature type="transmembrane region" description="Helical" evidence="7">
    <location>
        <begin position="53"/>
        <end position="75"/>
    </location>
</feature>
<dbReference type="Gene3D" id="1.20.1730.10">
    <property type="entry name" value="Sodium/glucose cotransporter"/>
    <property type="match status" value="1"/>
</dbReference>